<evidence type="ECO:0000256" key="9">
    <source>
        <dbReference type="ARBA" id="ARBA00023027"/>
    </source>
</evidence>
<dbReference type="NCBIfam" id="NF004790">
    <property type="entry name" value="PRK06136.1"/>
    <property type="match status" value="1"/>
</dbReference>
<dbReference type="NCBIfam" id="TIGR01470">
    <property type="entry name" value="cysG_Nterm"/>
    <property type="match status" value="1"/>
</dbReference>
<reference evidence="19" key="1">
    <citation type="journal article" date="2019" name="Int. J. Syst. Evol. Microbiol.">
        <title>The Global Catalogue of Microorganisms (GCM) 10K type strain sequencing project: providing services to taxonomists for standard genome sequencing and annotation.</title>
        <authorList>
            <consortium name="The Broad Institute Genomics Platform"/>
            <consortium name="The Broad Institute Genome Sequencing Center for Infectious Disease"/>
            <person name="Wu L."/>
            <person name="Ma J."/>
        </authorList>
    </citation>
    <scope>NUCLEOTIDE SEQUENCE [LARGE SCALE GENOMIC DNA]</scope>
    <source>
        <strain evidence="19">JCM 17728</strain>
    </source>
</reference>
<evidence type="ECO:0000259" key="17">
    <source>
        <dbReference type="Pfam" id="PF14824"/>
    </source>
</evidence>
<dbReference type="PANTHER" id="PTHR45790">
    <property type="entry name" value="SIROHEME SYNTHASE-RELATED"/>
    <property type="match status" value="1"/>
</dbReference>
<dbReference type="InterPro" id="IPR035996">
    <property type="entry name" value="4pyrrol_Methylase_sf"/>
</dbReference>
<keyword evidence="5 15" id="KW-0489">Methyltransferase</keyword>
<keyword evidence="11" id="KW-0627">Porphyrin biosynthesis</keyword>
<dbReference type="InterPro" id="IPR036291">
    <property type="entry name" value="NAD(P)-bd_dom_sf"/>
</dbReference>
<keyword evidence="8" id="KW-0560">Oxidoreductase</keyword>
<keyword evidence="9" id="KW-0520">NAD</keyword>
<evidence type="ECO:0000256" key="2">
    <source>
        <dbReference type="ARBA" id="ARBA00005010"/>
    </source>
</evidence>
<dbReference type="SUPFAM" id="SSF75615">
    <property type="entry name" value="Siroheme synthase middle domains-like"/>
    <property type="match status" value="1"/>
</dbReference>
<dbReference type="InterPro" id="IPR003043">
    <property type="entry name" value="Uropor_MeTrfase_CS"/>
</dbReference>
<dbReference type="InterPro" id="IPR050161">
    <property type="entry name" value="Siro_Cobalamin_biosynth"/>
</dbReference>
<gene>
    <name evidence="18" type="primary">cysG</name>
    <name evidence="18" type="ORF">GCM10023151_22270</name>
</gene>
<comment type="catalytic activity">
    <reaction evidence="14">
        <text>precorrin-2 + NAD(+) = sirohydrochlorin + NADH + 2 H(+)</text>
        <dbReference type="Rhea" id="RHEA:15613"/>
        <dbReference type="ChEBI" id="CHEBI:15378"/>
        <dbReference type="ChEBI" id="CHEBI:57540"/>
        <dbReference type="ChEBI" id="CHEBI:57945"/>
        <dbReference type="ChEBI" id="CHEBI:58351"/>
        <dbReference type="ChEBI" id="CHEBI:58827"/>
        <dbReference type="EC" id="1.3.1.76"/>
    </reaction>
</comment>
<evidence type="ECO:0000256" key="1">
    <source>
        <dbReference type="ARBA" id="ARBA00004953"/>
    </source>
</evidence>
<dbReference type="CDD" id="cd11642">
    <property type="entry name" value="SUMT"/>
    <property type="match status" value="1"/>
</dbReference>
<comment type="pathway">
    <text evidence="2">Porphyrin-containing compound metabolism; siroheme biosynthesis; sirohydrochlorin from precorrin-2: step 1/1.</text>
</comment>
<evidence type="ECO:0000256" key="15">
    <source>
        <dbReference type="RuleBase" id="RU003960"/>
    </source>
</evidence>
<evidence type="ECO:0000256" key="7">
    <source>
        <dbReference type="ARBA" id="ARBA00022691"/>
    </source>
</evidence>
<keyword evidence="10" id="KW-0456">Lyase</keyword>
<evidence type="ECO:0000256" key="11">
    <source>
        <dbReference type="ARBA" id="ARBA00023244"/>
    </source>
</evidence>
<dbReference type="InterPro" id="IPR014777">
    <property type="entry name" value="4pyrrole_Mease_sub1"/>
</dbReference>
<dbReference type="InterPro" id="IPR012409">
    <property type="entry name" value="Sirohaem_synth"/>
</dbReference>
<dbReference type="SUPFAM" id="SSF51735">
    <property type="entry name" value="NAD(P)-binding Rossmann-fold domains"/>
    <property type="match status" value="1"/>
</dbReference>
<dbReference type="Gene3D" id="3.40.1010.10">
    <property type="entry name" value="Cobalt-precorrin-4 Transmethylase, Domain 1"/>
    <property type="match status" value="1"/>
</dbReference>
<proteinExistence type="inferred from homology"/>
<dbReference type="InterPro" id="IPR006367">
    <property type="entry name" value="Sirohaem_synthase_N"/>
</dbReference>
<dbReference type="Proteomes" id="UP001501011">
    <property type="component" value="Unassembled WGS sequence"/>
</dbReference>
<comment type="pathway">
    <text evidence="1">Cofactor biosynthesis; adenosylcobalamin biosynthesis.</text>
</comment>
<evidence type="ECO:0000256" key="12">
    <source>
        <dbReference type="ARBA" id="ARBA00023268"/>
    </source>
</evidence>
<dbReference type="PROSITE" id="PS00839">
    <property type="entry name" value="SUMT_1"/>
    <property type="match status" value="1"/>
</dbReference>
<evidence type="ECO:0000313" key="19">
    <source>
        <dbReference type="Proteomes" id="UP001501011"/>
    </source>
</evidence>
<evidence type="ECO:0000256" key="6">
    <source>
        <dbReference type="ARBA" id="ARBA00022679"/>
    </source>
</evidence>
<dbReference type="Gene3D" id="3.30.950.10">
    <property type="entry name" value="Methyltransferase, Cobalt-precorrin-4 Transmethylase, Domain 2"/>
    <property type="match status" value="1"/>
</dbReference>
<dbReference type="InterPro" id="IPR014776">
    <property type="entry name" value="4pyrrole_Mease_sub2"/>
</dbReference>
<dbReference type="Pfam" id="PF14824">
    <property type="entry name" value="Sirohm_synth_M"/>
    <property type="match status" value="1"/>
</dbReference>
<dbReference type="InterPro" id="IPR006366">
    <property type="entry name" value="CobA/CysG_C"/>
</dbReference>
<comment type="pathway">
    <text evidence="13">Porphyrin-containing compound metabolism; siroheme biosynthesis; precorrin-2 from uroporphyrinogen III: step 1/1.</text>
</comment>
<accession>A0ABP8IQ06</accession>
<dbReference type="Pfam" id="PF00590">
    <property type="entry name" value="TP_methylase"/>
    <property type="match status" value="1"/>
</dbReference>
<evidence type="ECO:0000256" key="13">
    <source>
        <dbReference type="ARBA" id="ARBA00025705"/>
    </source>
</evidence>
<feature type="domain" description="Tetrapyrrole methylase" evidence="16">
    <location>
        <begin position="213"/>
        <end position="423"/>
    </location>
</feature>
<dbReference type="EMBL" id="BAABFV010000002">
    <property type="protein sequence ID" value="GAA4365262.1"/>
    <property type="molecule type" value="Genomic_DNA"/>
</dbReference>
<dbReference type="PIRSF" id="PIRSF036426">
    <property type="entry name" value="Sirohaem_synth"/>
    <property type="match status" value="1"/>
</dbReference>
<dbReference type="PROSITE" id="PS00840">
    <property type="entry name" value="SUMT_2"/>
    <property type="match status" value="1"/>
</dbReference>
<evidence type="ECO:0000256" key="14">
    <source>
        <dbReference type="ARBA" id="ARBA00047561"/>
    </source>
</evidence>
<keyword evidence="19" id="KW-1185">Reference proteome</keyword>
<evidence type="ECO:0000256" key="10">
    <source>
        <dbReference type="ARBA" id="ARBA00023239"/>
    </source>
</evidence>
<evidence type="ECO:0000313" key="18">
    <source>
        <dbReference type="EMBL" id="GAA4365262.1"/>
    </source>
</evidence>
<keyword evidence="12" id="KW-0511">Multifunctional enzyme</keyword>
<evidence type="ECO:0000256" key="4">
    <source>
        <dbReference type="ARBA" id="ARBA00022573"/>
    </source>
</evidence>
<keyword evidence="6 15" id="KW-0808">Transferase</keyword>
<dbReference type="Gene3D" id="3.40.50.720">
    <property type="entry name" value="NAD(P)-binding Rossmann-like Domain"/>
    <property type="match status" value="1"/>
</dbReference>
<evidence type="ECO:0000256" key="8">
    <source>
        <dbReference type="ARBA" id="ARBA00023002"/>
    </source>
</evidence>
<evidence type="ECO:0000256" key="3">
    <source>
        <dbReference type="ARBA" id="ARBA00005879"/>
    </source>
</evidence>
<dbReference type="SUPFAM" id="SSF53790">
    <property type="entry name" value="Tetrapyrrole methylase"/>
    <property type="match status" value="1"/>
</dbReference>
<evidence type="ECO:0000256" key="5">
    <source>
        <dbReference type="ARBA" id="ARBA00022603"/>
    </source>
</evidence>
<dbReference type="InterPro" id="IPR028281">
    <property type="entry name" value="Sirohaem_synthase_central"/>
</dbReference>
<protein>
    <submittedName>
        <fullName evidence="18">Siroheme synthase CysG</fullName>
    </submittedName>
</protein>
<dbReference type="NCBIfam" id="TIGR01469">
    <property type="entry name" value="cobA_cysG_Cterm"/>
    <property type="match status" value="1"/>
</dbReference>
<comment type="caution">
    <text evidence="18">The sequence shown here is derived from an EMBL/GenBank/DDBJ whole genome shotgun (WGS) entry which is preliminary data.</text>
</comment>
<keyword evidence="4" id="KW-0169">Cobalamin biosynthesis</keyword>
<dbReference type="Gene3D" id="3.30.160.110">
    <property type="entry name" value="Siroheme synthase, domain 2"/>
    <property type="match status" value="1"/>
</dbReference>
<comment type="similarity">
    <text evidence="3 15">Belongs to the precorrin methyltransferase family.</text>
</comment>
<organism evidence="18 19">
    <name type="scientific">Kangiella marina</name>
    <dbReference type="NCBI Taxonomy" id="1079178"/>
    <lineage>
        <taxon>Bacteria</taxon>
        <taxon>Pseudomonadati</taxon>
        <taxon>Pseudomonadota</taxon>
        <taxon>Gammaproteobacteria</taxon>
        <taxon>Kangiellales</taxon>
        <taxon>Kangiellaceae</taxon>
        <taxon>Kangiella</taxon>
    </lineage>
</organism>
<dbReference type="NCBIfam" id="NF007922">
    <property type="entry name" value="PRK10637.1"/>
    <property type="match status" value="1"/>
</dbReference>
<dbReference type="RefSeq" id="WP_345293298.1">
    <property type="nucleotide sequence ID" value="NZ_BAABFV010000002.1"/>
</dbReference>
<dbReference type="PANTHER" id="PTHR45790:SF1">
    <property type="entry name" value="SIROHEME SYNTHASE"/>
    <property type="match status" value="1"/>
</dbReference>
<feature type="domain" description="Siroheme synthase central" evidence="17">
    <location>
        <begin position="120"/>
        <end position="144"/>
    </location>
</feature>
<sequence>MEYFPITVRLQEQQCLIVGGGEIASRKLKSLLKAHAKVSLVATEFNAEVRELAKEHQLTLYQQPFDESLVKGNYLIVAATDNNALNREVSVLARQHNIWINVVDDLELSTFIMPAIVDRSPLLVAVSTGGVSPVLARKIREKLEWILPNNLGGLLQRLKDFRPKVKKKFRDLKAKRTFSEWYIENAIEKPDTLSRDFDETVATYEGISDDRGKVYLVGAGPGDPELLTLKALKVLQKADIVLHDALVSEAILELVRRDATLVNVGKRAKKHSVVQEETNQLLVNYAQQGLSVVRLKGGDPFIYGRGGEELEHLVAASVNYEVIPGITAASGCSSYAGIPLTHREHSQTVMFITAHCKQSEDTLNWKSLAREQQTVVVYMGLLRNEVLVEQLMKHGRAGHTPIAVIENGTLPLQRVVTGRLQDLPSLVKQHQVVSPSIIVIGEVTALANKLSWFEHSKLLPAEHCNDASSAVRHLTAKTKKQSNFEEKVKEAV</sequence>
<dbReference type="InterPro" id="IPR000878">
    <property type="entry name" value="4pyrrol_Mease"/>
</dbReference>
<name>A0ABP8IQ06_9GAMM</name>
<dbReference type="Pfam" id="PF13241">
    <property type="entry name" value="NAD_binding_7"/>
    <property type="match status" value="1"/>
</dbReference>
<keyword evidence="7" id="KW-0949">S-adenosyl-L-methionine</keyword>
<evidence type="ECO:0000259" key="16">
    <source>
        <dbReference type="Pfam" id="PF00590"/>
    </source>
</evidence>